<feature type="domain" description="Isochorismatase-like" evidence="1">
    <location>
        <begin position="15"/>
        <end position="164"/>
    </location>
</feature>
<dbReference type="InterPro" id="IPR000868">
    <property type="entry name" value="Isochorismatase-like_dom"/>
</dbReference>
<keyword evidence="2" id="KW-0378">Hydrolase</keyword>
<evidence type="ECO:0000313" key="3">
    <source>
        <dbReference type="Proteomes" id="UP000663651"/>
    </source>
</evidence>
<dbReference type="Proteomes" id="UP000663651">
    <property type="component" value="Chromosome"/>
</dbReference>
<sequence length="187" mass="20768">MGIMETFFLNRNQAVLVVVDVQEKLCAAMDPEVLEQLTKNTSILLEAAREMGIPVVATEQYVKGLGCTVPELREKFEGAAFEKMTFSCCGDPDFQNRLAELGRKQVIVTGMETHVCVLQTILELRERGYSVHLVKDAVMSRRKENWEIGLNTAAASGAVITSTEAALFQLLRVAGTEEFKKLSKLVR</sequence>
<evidence type="ECO:0000259" key="1">
    <source>
        <dbReference type="Pfam" id="PF00857"/>
    </source>
</evidence>
<accession>A0ABX7Q499</accession>
<dbReference type="InterPro" id="IPR050993">
    <property type="entry name" value="Isochorismatase_domain"/>
</dbReference>
<dbReference type="SUPFAM" id="SSF52499">
    <property type="entry name" value="Isochorismatase-like hydrolases"/>
    <property type="match status" value="1"/>
</dbReference>
<dbReference type="RefSeq" id="WP_207163711.1">
    <property type="nucleotide sequence ID" value="NZ_CP071382.1"/>
</dbReference>
<dbReference type="CDD" id="cd01012">
    <property type="entry name" value="YcaC_related"/>
    <property type="match status" value="1"/>
</dbReference>
<proteinExistence type="predicted"/>
<dbReference type="GO" id="GO:0016787">
    <property type="term" value="F:hydrolase activity"/>
    <property type="evidence" value="ECO:0007669"/>
    <property type="project" value="UniProtKB-KW"/>
</dbReference>
<organism evidence="2 3">
    <name type="scientific">Geobacter benzoatilyticus</name>
    <dbReference type="NCBI Taxonomy" id="2815309"/>
    <lineage>
        <taxon>Bacteria</taxon>
        <taxon>Pseudomonadati</taxon>
        <taxon>Thermodesulfobacteriota</taxon>
        <taxon>Desulfuromonadia</taxon>
        <taxon>Geobacterales</taxon>
        <taxon>Geobacteraceae</taxon>
        <taxon>Geobacter</taxon>
    </lineage>
</organism>
<evidence type="ECO:0000313" key="2">
    <source>
        <dbReference type="EMBL" id="QSV45920.1"/>
    </source>
</evidence>
<protein>
    <submittedName>
        <fullName evidence="2">Hydrolase</fullName>
    </submittedName>
</protein>
<gene>
    <name evidence="2" type="ORF">JZM60_01080</name>
</gene>
<dbReference type="InterPro" id="IPR036380">
    <property type="entry name" value="Isochorismatase-like_sf"/>
</dbReference>
<dbReference type="PANTHER" id="PTHR14119">
    <property type="entry name" value="HYDROLASE"/>
    <property type="match status" value="1"/>
</dbReference>
<dbReference type="PANTHER" id="PTHR14119:SF3">
    <property type="entry name" value="ISOCHORISMATASE DOMAIN-CONTAINING PROTEIN 2"/>
    <property type="match status" value="1"/>
</dbReference>
<dbReference type="Pfam" id="PF00857">
    <property type="entry name" value="Isochorismatase"/>
    <property type="match status" value="1"/>
</dbReference>
<reference evidence="2 3" key="1">
    <citation type="submission" date="2021-03" db="EMBL/GenBank/DDBJ databases">
        <title>Geobacter metallireducens gen. nov. sp. nov., a microorganism capable of coupling the complete oxidation of organic compounds to the reduction of iron and other metals.</title>
        <authorList>
            <person name="Li Y."/>
        </authorList>
    </citation>
    <scope>NUCLEOTIDE SEQUENCE [LARGE SCALE GENOMIC DNA]</scope>
    <source>
        <strain evidence="2 3">Jerry-YX</strain>
    </source>
</reference>
<name>A0ABX7Q499_9BACT</name>
<dbReference type="Gene3D" id="3.40.50.850">
    <property type="entry name" value="Isochorismatase-like"/>
    <property type="match status" value="1"/>
</dbReference>
<keyword evidence="3" id="KW-1185">Reference proteome</keyword>
<dbReference type="EMBL" id="CP071382">
    <property type="protein sequence ID" value="QSV45920.1"/>
    <property type="molecule type" value="Genomic_DNA"/>
</dbReference>